<gene>
    <name evidence="7" type="ordered locus">M5M_15565</name>
</gene>
<dbReference type="STRING" id="1117647.M5M_15565"/>
<dbReference type="KEGG" id="saga:M5M_15565"/>
<feature type="chain" id="PRO_5003880871" description="C-type lysozyme inhibitor domain-containing protein" evidence="5">
    <location>
        <begin position="20"/>
        <end position="204"/>
    </location>
</feature>
<dbReference type="Pfam" id="PF09864">
    <property type="entry name" value="MliC"/>
    <property type="match status" value="1"/>
</dbReference>
<keyword evidence="4" id="KW-0449">Lipoprotein</keyword>
<dbReference type="InterPro" id="IPR036328">
    <property type="entry name" value="MliC_sf"/>
</dbReference>
<name>K4KPS7_SIMAS</name>
<organism evidence="7 8">
    <name type="scientific">Simiduia agarivorans (strain DSM 21679 / JCM 13881 / BCRC 17597 / SA1)</name>
    <dbReference type="NCBI Taxonomy" id="1117647"/>
    <lineage>
        <taxon>Bacteria</taxon>
        <taxon>Pseudomonadati</taxon>
        <taxon>Pseudomonadota</taxon>
        <taxon>Gammaproteobacteria</taxon>
        <taxon>Cellvibrionales</taxon>
        <taxon>Cellvibrionaceae</taxon>
        <taxon>Simiduia</taxon>
    </lineage>
</organism>
<dbReference type="eggNOG" id="COG3126">
    <property type="taxonomic scope" value="Bacteria"/>
</dbReference>
<keyword evidence="8" id="KW-1185">Reference proteome</keyword>
<protein>
    <recommendedName>
        <fullName evidence="6">C-type lysozyme inhibitor domain-containing protein</fullName>
    </recommendedName>
</protein>
<evidence type="ECO:0000313" key="7">
    <source>
        <dbReference type="EMBL" id="AFV00246.1"/>
    </source>
</evidence>
<dbReference type="HOGENOM" id="CLU_1342500_0_0_6"/>
<evidence type="ECO:0000256" key="2">
    <source>
        <dbReference type="ARBA" id="ARBA00023136"/>
    </source>
</evidence>
<keyword evidence="2" id="KW-0472">Membrane</keyword>
<keyword evidence="3" id="KW-0564">Palmitate</keyword>
<dbReference type="AlphaFoldDB" id="K4KPS7"/>
<evidence type="ECO:0000313" key="8">
    <source>
        <dbReference type="Proteomes" id="UP000000466"/>
    </source>
</evidence>
<dbReference type="RefSeq" id="WP_015048398.1">
    <property type="nucleotide sequence ID" value="NC_018868.3"/>
</dbReference>
<dbReference type="eggNOG" id="COG3895">
    <property type="taxonomic scope" value="Bacteria"/>
</dbReference>
<dbReference type="Proteomes" id="UP000000466">
    <property type="component" value="Chromosome"/>
</dbReference>
<dbReference type="PROSITE" id="PS51257">
    <property type="entry name" value="PROKAR_LIPOPROTEIN"/>
    <property type="match status" value="1"/>
</dbReference>
<keyword evidence="1 5" id="KW-0732">Signal</keyword>
<dbReference type="EMBL" id="CP003746">
    <property type="protein sequence ID" value="AFV00246.1"/>
    <property type="molecule type" value="Genomic_DNA"/>
</dbReference>
<accession>K4KPS7</accession>
<evidence type="ECO:0000256" key="5">
    <source>
        <dbReference type="SAM" id="SignalP"/>
    </source>
</evidence>
<evidence type="ECO:0000256" key="3">
    <source>
        <dbReference type="ARBA" id="ARBA00023139"/>
    </source>
</evidence>
<proteinExistence type="predicted"/>
<evidence type="ECO:0000256" key="4">
    <source>
        <dbReference type="ARBA" id="ARBA00023288"/>
    </source>
</evidence>
<dbReference type="SUPFAM" id="SSF141488">
    <property type="entry name" value="YdhA-like"/>
    <property type="match status" value="1"/>
</dbReference>
<dbReference type="Pfam" id="PF09619">
    <property type="entry name" value="YscW"/>
    <property type="match status" value="1"/>
</dbReference>
<feature type="signal peptide" evidence="5">
    <location>
        <begin position="1"/>
        <end position="19"/>
    </location>
</feature>
<evidence type="ECO:0000259" key="6">
    <source>
        <dbReference type="Pfam" id="PF09864"/>
    </source>
</evidence>
<reference evidence="7 8" key="1">
    <citation type="journal article" date="2013" name="Genome Announc.">
        <title>Complete genome sequence of Simiduia agarivorans SA1(T), a marine bacterium able to degrade a variety of polysaccharides.</title>
        <authorList>
            <person name="Lin S.Y."/>
            <person name="Shieh W.Y."/>
            <person name="Chen J.S."/>
            <person name="Tang S.L."/>
        </authorList>
    </citation>
    <scope>NUCLEOTIDE SEQUENCE [LARGE SCALE GENOMIC DNA]</scope>
    <source>
        <strain evidence="8">DSM 21679 / JCM 13881 / BCRC 17597 / SA1</strain>
    </source>
</reference>
<dbReference type="InterPro" id="IPR039366">
    <property type="entry name" value="Pilotin"/>
</dbReference>
<dbReference type="Gene3D" id="2.40.128.200">
    <property type="match status" value="1"/>
</dbReference>
<feature type="domain" description="C-type lysozyme inhibitor" evidence="6">
    <location>
        <begin position="137"/>
        <end position="195"/>
    </location>
</feature>
<sequence length="204" mass="22313">MRWIWLCLCGALFACNDPASSGFASLHGELTGADEVPTGSRATVIIEEVGPADRAALRVAEISQAATPSPQQFELSYQPVQLANGHRYNARARIEDAKGQLLWTTDQAYPITDNTQFLSLTLRAVKATTPARKALFDCAGESLEVTFNNTGARVAFRGAQWSLEHQPSASGAHYRGDGMDFWTKGDEAILRLDDSELRCQRPRA</sequence>
<dbReference type="OrthoDB" id="5704171at2"/>
<dbReference type="InterPro" id="IPR018660">
    <property type="entry name" value="MliC"/>
</dbReference>
<evidence type="ECO:0000256" key="1">
    <source>
        <dbReference type="ARBA" id="ARBA00022729"/>
    </source>
</evidence>